<gene>
    <name evidence="6" type="ORF">GO495_24730</name>
</gene>
<accession>A0A6N8JEZ6</accession>
<dbReference type="InterPro" id="IPR024775">
    <property type="entry name" value="DinB-like"/>
</dbReference>
<protein>
    <submittedName>
        <fullName evidence="6">Putative metal-dependent hydrolase</fullName>
    </submittedName>
</protein>
<keyword evidence="2" id="KW-0479">Metal-binding</keyword>
<keyword evidence="1" id="KW-0963">Cytoplasm</keyword>
<dbReference type="Pfam" id="PF12867">
    <property type="entry name" value="DinB_2"/>
    <property type="match status" value="1"/>
</dbReference>
<feature type="domain" description="DinB-like" evidence="5">
    <location>
        <begin position="39"/>
        <end position="169"/>
    </location>
</feature>
<evidence type="ECO:0000256" key="2">
    <source>
        <dbReference type="ARBA" id="ARBA00022723"/>
    </source>
</evidence>
<dbReference type="OrthoDB" id="9796039at2"/>
<keyword evidence="3 6" id="KW-0378">Hydrolase</keyword>
<sequence>MDDLEQLKYPIGRFTPPENVSAAQLEKYINDIRYLPASVELAVQKLDQHQLETPYRPGGWTINQVVHHLADSHMNALTRFKWALTEDNPTIKPYEEQLWAELPDVKKTPINVSITLLFALHTRWVNLLDNLTEEQWARTYTHPANKTTPTLKVVAANYSWHSRHHLAHIENLIERNNW</sequence>
<evidence type="ECO:0000313" key="6">
    <source>
        <dbReference type="EMBL" id="MVT43823.1"/>
    </source>
</evidence>
<evidence type="ECO:0000256" key="4">
    <source>
        <dbReference type="ARBA" id="ARBA00022833"/>
    </source>
</evidence>
<dbReference type="SUPFAM" id="SSF109854">
    <property type="entry name" value="DinB/YfiT-like putative metalloenzymes"/>
    <property type="match status" value="1"/>
</dbReference>
<dbReference type="Proteomes" id="UP000468388">
    <property type="component" value="Unassembled WGS sequence"/>
</dbReference>
<proteinExistence type="inferred from homology"/>
<dbReference type="HAMAP" id="MF_01256">
    <property type="entry name" value="YfiT_hydrol"/>
    <property type="match status" value="1"/>
</dbReference>
<dbReference type="NCBIfam" id="NF009807">
    <property type="entry name" value="PRK13291.1"/>
    <property type="match status" value="1"/>
</dbReference>
<dbReference type="GO" id="GO:0016787">
    <property type="term" value="F:hydrolase activity"/>
    <property type="evidence" value="ECO:0007669"/>
    <property type="project" value="UniProtKB-KW"/>
</dbReference>
<dbReference type="InterPro" id="IPR023774">
    <property type="entry name" value="Put_metal_dep_hydrolase_YfiT"/>
</dbReference>
<comment type="caution">
    <text evidence="6">The sequence shown here is derived from an EMBL/GenBank/DDBJ whole genome shotgun (WGS) entry which is preliminary data.</text>
</comment>
<evidence type="ECO:0000256" key="1">
    <source>
        <dbReference type="ARBA" id="ARBA00022490"/>
    </source>
</evidence>
<reference evidence="6 7" key="1">
    <citation type="submission" date="2019-12" db="EMBL/GenBank/DDBJ databases">
        <title>The draft genomic sequence of strain Chitinophaga oryziterrae JCM 16595.</title>
        <authorList>
            <person name="Zhang X."/>
        </authorList>
    </citation>
    <scope>NUCLEOTIDE SEQUENCE [LARGE SCALE GENOMIC DNA]</scope>
    <source>
        <strain evidence="6 7">JCM 16595</strain>
    </source>
</reference>
<dbReference type="Gene3D" id="1.20.120.450">
    <property type="entry name" value="dinb family like domain"/>
    <property type="match status" value="1"/>
</dbReference>
<name>A0A6N8JEZ6_9BACT</name>
<dbReference type="AlphaFoldDB" id="A0A6N8JEZ6"/>
<dbReference type="EMBL" id="WRXO01000009">
    <property type="protein sequence ID" value="MVT43823.1"/>
    <property type="molecule type" value="Genomic_DNA"/>
</dbReference>
<evidence type="ECO:0000259" key="5">
    <source>
        <dbReference type="Pfam" id="PF12867"/>
    </source>
</evidence>
<dbReference type="InterPro" id="IPR034660">
    <property type="entry name" value="DinB/YfiT-like"/>
</dbReference>
<dbReference type="RefSeq" id="WP_157302639.1">
    <property type="nucleotide sequence ID" value="NZ_BAAAZB010000001.1"/>
</dbReference>
<evidence type="ECO:0000313" key="7">
    <source>
        <dbReference type="Proteomes" id="UP000468388"/>
    </source>
</evidence>
<dbReference type="GO" id="GO:0046872">
    <property type="term" value="F:metal ion binding"/>
    <property type="evidence" value="ECO:0007669"/>
    <property type="project" value="UniProtKB-KW"/>
</dbReference>
<evidence type="ECO:0000256" key="3">
    <source>
        <dbReference type="ARBA" id="ARBA00022801"/>
    </source>
</evidence>
<keyword evidence="7" id="KW-1185">Reference proteome</keyword>
<keyword evidence="4" id="KW-0862">Zinc</keyword>
<organism evidence="6 7">
    <name type="scientific">Chitinophaga oryziterrae</name>
    <dbReference type="NCBI Taxonomy" id="1031224"/>
    <lineage>
        <taxon>Bacteria</taxon>
        <taxon>Pseudomonadati</taxon>
        <taxon>Bacteroidota</taxon>
        <taxon>Chitinophagia</taxon>
        <taxon>Chitinophagales</taxon>
        <taxon>Chitinophagaceae</taxon>
        <taxon>Chitinophaga</taxon>
    </lineage>
</organism>